<sequence>MGNCCCNKNKNKRTIVLLLVGLDNAGKTAAARGLAGEALDSVMPTVGFSVINLKYRNYTVQIFDLGGGNNIRGIWERYFAYAHGVIFVVDSSDYIRLLEVRQVLSDLLLNKKISGKPVLFLANKQDQKDALDEIDLVEAVELEELVNKAQCPTLVKTCCATQTSNKAKLDPGIINGYHWLLNYIIRRYPSIHARVECDVNNQELLEKAERKQKLEKLKQEIEKKVEENMYVIEPYTEEVKEANGFKNGNDKVPVLTNSNEITVIKQSTEFDNSSSDSSGSVNFYHGTVFDALTRPKSAREMVKEQLQLETNERRPSLKRLFRPKTAPVQIYGEHPRTASKMRKENLNERTLRSAGDSIFVISKSSYTVSNSNYNNEDCLDLNDLACEQSRCIVKPRPTLIHVNGTTNAETCFTNDNTTR</sequence>
<proteinExistence type="predicted"/>
<dbReference type="GO" id="GO:1905515">
    <property type="term" value="P:non-motile cilium assembly"/>
    <property type="evidence" value="ECO:0007669"/>
    <property type="project" value="TreeGrafter"/>
</dbReference>
<feature type="binding site" evidence="3">
    <location>
        <position position="67"/>
    </location>
    <ligand>
        <name>GTP</name>
        <dbReference type="ChEBI" id="CHEBI:37565"/>
    </ligand>
</feature>
<dbReference type="GO" id="GO:0097500">
    <property type="term" value="P:receptor localization to non-motile cilium"/>
    <property type="evidence" value="ECO:0007669"/>
    <property type="project" value="TreeGrafter"/>
</dbReference>
<dbReference type="Pfam" id="PF00025">
    <property type="entry name" value="Arf"/>
    <property type="match status" value="1"/>
</dbReference>
<dbReference type="GO" id="GO:0016192">
    <property type="term" value="P:vesicle-mediated transport"/>
    <property type="evidence" value="ECO:0007669"/>
    <property type="project" value="UniProtKB-ARBA"/>
</dbReference>
<dbReference type="PROSITE" id="PS51417">
    <property type="entry name" value="ARF"/>
    <property type="match status" value="1"/>
</dbReference>
<dbReference type="FunFam" id="3.40.50.300:FF:000415">
    <property type="entry name" value="ADP-ribosylation factor-like GTPase 13B"/>
    <property type="match status" value="1"/>
</dbReference>
<dbReference type="GO" id="GO:0048731">
    <property type="term" value="P:system development"/>
    <property type="evidence" value="ECO:0007669"/>
    <property type="project" value="UniProtKB-ARBA"/>
</dbReference>
<dbReference type="AlphaFoldDB" id="A0A1W4WLE6"/>
<keyword evidence="1 3" id="KW-0547">Nucleotide-binding</keyword>
<name>A0A1W4WLE6_AGRPL</name>
<dbReference type="OrthoDB" id="14717at2759"/>
<feature type="binding site" evidence="3">
    <location>
        <begin position="21"/>
        <end position="28"/>
    </location>
    <ligand>
        <name>GTP</name>
        <dbReference type="ChEBI" id="CHEBI:37565"/>
    </ligand>
</feature>
<evidence type="ECO:0000256" key="3">
    <source>
        <dbReference type="PIRSR" id="PIRSR606689-1"/>
    </source>
</evidence>
<dbReference type="GO" id="GO:0005525">
    <property type="term" value="F:GTP binding"/>
    <property type="evidence" value="ECO:0007669"/>
    <property type="project" value="UniProtKB-KW"/>
</dbReference>
<dbReference type="KEGG" id="apln:108734049"/>
<dbReference type="PANTHER" id="PTHR46090">
    <property type="entry name" value="ADP-RIBOSYLATION FACTOR-LIKE PROTEIN 13B"/>
    <property type="match status" value="1"/>
</dbReference>
<protein>
    <submittedName>
        <fullName evidence="7">ADP-ribosylation factor-like protein 13B</fullName>
    </submittedName>
</protein>
<dbReference type="InterPro" id="IPR051995">
    <property type="entry name" value="Ciliary_GTPase"/>
</dbReference>
<feature type="binding site" evidence="4">
    <location>
        <position position="45"/>
    </location>
    <ligand>
        <name>Mg(2+)</name>
        <dbReference type="ChEBI" id="CHEBI:18420"/>
    </ligand>
</feature>
<accession>A0A1W4WLE6</accession>
<dbReference type="NCBIfam" id="TIGR00231">
    <property type="entry name" value="small_GTP"/>
    <property type="match status" value="1"/>
</dbReference>
<dbReference type="InterPro" id="IPR027417">
    <property type="entry name" value="P-loop_NTPase"/>
</dbReference>
<feature type="binding site" evidence="4">
    <location>
        <position position="28"/>
    </location>
    <ligand>
        <name>Mg(2+)</name>
        <dbReference type="ChEBI" id="CHEBI:18420"/>
    </ligand>
</feature>
<keyword evidence="6" id="KW-1185">Reference proteome</keyword>
<dbReference type="PRINTS" id="PR00328">
    <property type="entry name" value="SAR1GTPBP"/>
</dbReference>
<dbReference type="Gene3D" id="3.40.50.300">
    <property type="entry name" value="P-loop containing nucleotide triphosphate hydrolases"/>
    <property type="match status" value="1"/>
</dbReference>
<evidence type="ECO:0000313" key="6">
    <source>
        <dbReference type="Proteomes" id="UP000192223"/>
    </source>
</evidence>
<dbReference type="GO" id="GO:0046872">
    <property type="term" value="F:metal ion binding"/>
    <property type="evidence" value="ECO:0007669"/>
    <property type="project" value="UniProtKB-KW"/>
</dbReference>
<gene>
    <name evidence="7" type="primary">LOC108734049</name>
</gene>
<evidence type="ECO:0000256" key="2">
    <source>
        <dbReference type="ARBA" id="ARBA00023134"/>
    </source>
</evidence>
<dbReference type="Proteomes" id="UP000192223">
    <property type="component" value="Unplaced"/>
</dbReference>
<reference evidence="7" key="1">
    <citation type="submission" date="2025-08" db="UniProtKB">
        <authorList>
            <consortium name="RefSeq"/>
        </authorList>
    </citation>
    <scope>IDENTIFICATION</scope>
    <source>
        <tissue evidence="7">Entire body</tissue>
    </source>
</reference>
<dbReference type="GO" id="GO:0003924">
    <property type="term" value="F:GTPase activity"/>
    <property type="evidence" value="ECO:0007669"/>
    <property type="project" value="InterPro"/>
</dbReference>
<organism evidence="6 7">
    <name type="scientific">Agrilus planipennis</name>
    <name type="common">Emerald ash borer</name>
    <name type="synonym">Agrilus marcopoli</name>
    <dbReference type="NCBI Taxonomy" id="224129"/>
    <lineage>
        <taxon>Eukaryota</taxon>
        <taxon>Metazoa</taxon>
        <taxon>Ecdysozoa</taxon>
        <taxon>Arthropoda</taxon>
        <taxon>Hexapoda</taxon>
        <taxon>Insecta</taxon>
        <taxon>Pterygota</taxon>
        <taxon>Neoptera</taxon>
        <taxon>Endopterygota</taxon>
        <taxon>Coleoptera</taxon>
        <taxon>Polyphaga</taxon>
        <taxon>Elateriformia</taxon>
        <taxon>Buprestoidea</taxon>
        <taxon>Buprestidae</taxon>
        <taxon>Agrilinae</taxon>
        <taxon>Agrilus</taxon>
    </lineage>
</organism>
<dbReference type="GO" id="GO:0060170">
    <property type="term" value="C:ciliary membrane"/>
    <property type="evidence" value="ECO:0007669"/>
    <property type="project" value="TreeGrafter"/>
</dbReference>
<evidence type="ECO:0000256" key="1">
    <source>
        <dbReference type="ARBA" id="ARBA00022741"/>
    </source>
</evidence>
<dbReference type="InterPro" id="IPR005225">
    <property type="entry name" value="Small_GTP-bd"/>
</dbReference>
<evidence type="ECO:0000256" key="5">
    <source>
        <dbReference type="SAM" id="Coils"/>
    </source>
</evidence>
<keyword evidence="4" id="KW-0460">Magnesium</keyword>
<keyword evidence="2 3" id="KW-0342">GTP-binding</keyword>
<dbReference type="SMART" id="SM00178">
    <property type="entry name" value="SAR"/>
    <property type="match status" value="1"/>
</dbReference>
<dbReference type="SUPFAM" id="SSF52540">
    <property type="entry name" value="P-loop containing nucleoside triphosphate hydrolases"/>
    <property type="match status" value="1"/>
</dbReference>
<evidence type="ECO:0000313" key="7">
    <source>
        <dbReference type="RefSeq" id="XP_018320943.1"/>
    </source>
</evidence>
<dbReference type="GO" id="GO:0051649">
    <property type="term" value="P:establishment of localization in cell"/>
    <property type="evidence" value="ECO:0007669"/>
    <property type="project" value="UniProtKB-ARBA"/>
</dbReference>
<dbReference type="GO" id="GO:0097730">
    <property type="term" value="C:non-motile cilium"/>
    <property type="evidence" value="ECO:0007669"/>
    <property type="project" value="TreeGrafter"/>
</dbReference>
<dbReference type="GeneID" id="108734049"/>
<dbReference type="InterPro" id="IPR006689">
    <property type="entry name" value="Small_GTPase_ARF/SAR"/>
</dbReference>
<evidence type="ECO:0000256" key="4">
    <source>
        <dbReference type="PIRSR" id="PIRSR606689-2"/>
    </source>
</evidence>
<dbReference type="InParanoid" id="A0A1W4WLE6"/>
<dbReference type="RefSeq" id="XP_018320943.1">
    <property type="nucleotide sequence ID" value="XM_018465441.2"/>
</dbReference>
<dbReference type="STRING" id="224129.A0A1W4WLE6"/>
<keyword evidence="5" id="KW-0175">Coiled coil</keyword>
<feature type="coiled-coil region" evidence="5">
    <location>
        <begin position="200"/>
        <end position="227"/>
    </location>
</feature>
<feature type="binding site" evidence="3">
    <location>
        <begin position="123"/>
        <end position="126"/>
    </location>
    <ligand>
        <name>GTP</name>
        <dbReference type="ChEBI" id="CHEBI:37565"/>
    </ligand>
</feature>
<dbReference type="SMART" id="SM00177">
    <property type="entry name" value="ARF"/>
    <property type="match status" value="1"/>
</dbReference>
<keyword evidence="4" id="KW-0479">Metal-binding</keyword>
<dbReference type="PANTHER" id="PTHR46090:SF2">
    <property type="entry name" value="ADP-RIBOSYLATION FACTOR-LIKE PROTEIN 13B"/>
    <property type="match status" value="1"/>
</dbReference>